<gene>
    <name evidence="2" type="ORF">MKP09_08795</name>
</gene>
<accession>A0ABS9SI57</accession>
<reference evidence="2 3" key="1">
    <citation type="submission" date="2022-02" db="EMBL/GenBank/DDBJ databases">
        <authorList>
            <person name="Min J."/>
        </authorList>
    </citation>
    <scope>NUCLEOTIDE SEQUENCE [LARGE SCALE GENOMIC DNA]</scope>
    <source>
        <strain evidence="2 3">GR10-1</strain>
    </source>
</reference>
<dbReference type="RefSeq" id="WP_240827345.1">
    <property type="nucleotide sequence ID" value="NZ_JAKWBL010000001.1"/>
</dbReference>
<evidence type="ECO:0000259" key="1">
    <source>
        <dbReference type="Pfam" id="PF21849"/>
    </source>
</evidence>
<dbReference type="Pfam" id="PF21849">
    <property type="entry name" value="DUF6908"/>
    <property type="match status" value="1"/>
</dbReference>
<protein>
    <recommendedName>
        <fullName evidence="1">DUF6908 domain-containing protein</fullName>
    </recommendedName>
</protein>
<keyword evidence="3" id="KW-1185">Reference proteome</keyword>
<evidence type="ECO:0000313" key="3">
    <source>
        <dbReference type="Proteomes" id="UP001202248"/>
    </source>
</evidence>
<dbReference type="Proteomes" id="UP001202248">
    <property type="component" value="Unassembled WGS sequence"/>
</dbReference>
<proteinExistence type="predicted"/>
<name>A0ABS9SI57_9BACT</name>
<sequence length="68" mass="7780">MLFYFPDDGINKLQGAIPYSYQLDALGIYQESIEIINGALIMNSSLQKQHADFASMWLHNIKEQGFIK</sequence>
<organism evidence="2 3">
    <name type="scientific">Niabella ginsengisoli</name>
    <dbReference type="NCBI Taxonomy" id="522298"/>
    <lineage>
        <taxon>Bacteria</taxon>
        <taxon>Pseudomonadati</taxon>
        <taxon>Bacteroidota</taxon>
        <taxon>Chitinophagia</taxon>
        <taxon>Chitinophagales</taxon>
        <taxon>Chitinophagaceae</taxon>
        <taxon>Niabella</taxon>
    </lineage>
</organism>
<feature type="domain" description="DUF6908" evidence="1">
    <location>
        <begin position="12"/>
        <end position="67"/>
    </location>
</feature>
<dbReference type="EMBL" id="JAKWBL010000001">
    <property type="protein sequence ID" value="MCH5597996.1"/>
    <property type="molecule type" value="Genomic_DNA"/>
</dbReference>
<evidence type="ECO:0000313" key="2">
    <source>
        <dbReference type="EMBL" id="MCH5597996.1"/>
    </source>
</evidence>
<dbReference type="InterPro" id="IPR054203">
    <property type="entry name" value="DUF6908"/>
</dbReference>
<comment type="caution">
    <text evidence="2">The sequence shown here is derived from an EMBL/GenBank/DDBJ whole genome shotgun (WGS) entry which is preliminary data.</text>
</comment>